<name>A0A2T7BK86_9BACT</name>
<dbReference type="EMBL" id="QCYK01000001">
    <property type="protein sequence ID" value="PUZ28094.1"/>
    <property type="molecule type" value="Genomic_DNA"/>
</dbReference>
<keyword evidence="1" id="KW-0812">Transmembrane</keyword>
<gene>
    <name evidence="2" type="ORF">DCC81_01015</name>
</gene>
<sequence>MYVFLLFLHNALRWLVLASLVTVCWRGFRGWWGRRSFTALDERIRHITATIAHCQLAIGYILYFNSPVVAYFRAHANEALPSFAFRFFGIIHIALMTLAVIVITIGASIAKRRQEDAARFRIMAICCTLALLIIFCAIPWPFSPLAQRPYFRNF</sequence>
<feature type="transmembrane region" description="Helical" evidence="1">
    <location>
        <begin position="44"/>
        <end position="63"/>
    </location>
</feature>
<evidence type="ECO:0000313" key="3">
    <source>
        <dbReference type="Proteomes" id="UP000244450"/>
    </source>
</evidence>
<comment type="caution">
    <text evidence="2">The sequence shown here is derived from an EMBL/GenBank/DDBJ whole genome shotgun (WGS) entry which is preliminary data.</text>
</comment>
<reference evidence="2 3" key="1">
    <citation type="submission" date="2018-04" db="EMBL/GenBank/DDBJ databases">
        <title>Chitinophaga fuyangensis sp. nov., isolated from soil in a chemical factory.</title>
        <authorList>
            <person name="Chen K."/>
        </authorList>
    </citation>
    <scope>NUCLEOTIDE SEQUENCE [LARGE SCALE GENOMIC DNA]</scope>
    <source>
        <strain evidence="2 3">LY-1</strain>
    </source>
</reference>
<dbReference type="Proteomes" id="UP000244450">
    <property type="component" value="Unassembled WGS sequence"/>
</dbReference>
<feature type="transmembrane region" description="Helical" evidence="1">
    <location>
        <begin position="83"/>
        <end position="110"/>
    </location>
</feature>
<keyword evidence="3" id="KW-1185">Reference proteome</keyword>
<evidence type="ECO:0000256" key="1">
    <source>
        <dbReference type="SAM" id="Phobius"/>
    </source>
</evidence>
<accession>A0A2T7BK86</accession>
<keyword evidence="1" id="KW-0472">Membrane</keyword>
<feature type="transmembrane region" description="Helical" evidence="1">
    <location>
        <begin position="122"/>
        <end position="142"/>
    </location>
</feature>
<dbReference type="AlphaFoldDB" id="A0A2T7BK86"/>
<feature type="transmembrane region" description="Helical" evidence="1">
    <location>
        <begin position="12"/>
        <end position="32"/>
    </location>
</feature>
<evidence type="ECO:0008006" key="4">
    <source>
        <dbReference type="Google" id="ProtNLM"/>
    </source>
</evidence>
<keyword evidence="1" id="KW-1133">Transmembrane helix</keyword>
<dbReference type="OrthoDB" id="329514at2"/>
<dbReference type="RefSeq" id="WP_108684735.1">
    <property type="nucleotide sequence ID" value="NZ_QCYK01000001.1"/>
</dbReference>
<proteinExistence type="predicted"/>
<evidence type="ECO:0000313" key="2">
    <source>
        <dbReference type="EMBL" id="PUZ28094.1"/>
    </source>
</evidence>
<organism evidence="2 3">
    <name type="scientific">Chitinophaga parva</name>
    <dbReference type="NCBI Taxonomy" id="2169414"/>
    <lineage>
        <taxon>Bacteria</taxon>
        <taxon>Pseudomonadati</taxon>
        <taxon>Bacteroidota</taxon>
        <taxon>Chitinophagia</taxon>
        <taxon>Chitinophagales</taxon>
        <taxon>Chitinophagaceae</taxon>
        <taxon>Chitinophaga</taxon>
    </lineage>
</organism>
<protein>
    <recommendedName>
        <fullName evidence="4">Cytochrome B</fullName>
    </recommendedName>
</protein>